<sequence length="934" mass="101296">MAAFQPLRTTEPQDDIEYCEGSDFEDADAEVFSERFAPSERIRRSIREMHPQSHQRRWDMSVPRGPVAKWGGLLVLAAVGTAAVGGRSLVTGAKVRFKTAATRDAVMENEPMVAQTQQQQGAVAQHGCHCQCHNCGSCNCHHRGSVSVNKSVTVVVNTCSTVNCPELSDGYTARFDAASLKCKSKECGEQDLDTCCVRRQTCAHLTCPAEYVPDADAADLLCADANCTVQSDVHLCCKKRATCGLDMKCPDKYEPKANAGGTLCEKSFCSVEEDLLICCQEAYQPAKASCATYTCPSYMYQRSGADKLECAGTPCTSHDDDTCCEKAGKCTDFTCPSDYVLKAGSSSRFCRSSVCGQEDVDQCCHAKVTTSPKPRVPCNTMTCPSGTVKVPDADNELCESDPCTSVDAKVCCKAPPEPIPQDCTEMTCPKGTVLKADAGMRSCHAAKCSDEDASTCCEAEQKPTVKPRQMDCSEYLCEQGSTNVHDMGRTVMCSMAGCDQETCCLSEAQVTIEKEKVITVDKETVTSVDVSSEPMVCNLNCYTDVGATDIEITSEPGQPEATASLEACRQACMYSSECQGITYKKGWTEGQGECLGKKAIHTAKCVPGGEYNTEILREHVMGKCALLGDPHLVQFDRPYGETVNVYSTGDYRLIDSSVLQVDGRFDFTKRFPTASSCKGIAMTGSILQGGTLIAMYTGPDEWQAGYKVWWKGQQIVADYPSEFSDDVLMARFADMDPSDYHTDARHTIGGTSGRLPSFSFEFKQFKMNIYMLLGPDNVNLVIEMERLSVAMDGACGNFNCVENDDFIGKLNERGFGVALNAQQSIFSKQADVQAVAVVQATIPDDLLQSCDQGLLEQGRAACSKHLSENEQTACLIDVCEAKSLSVAALDDALGNVEQQVQVHLEGQESVQFTAEKTVDVSVSSQKTVDVTTHR</sequence>
<comment type="caution">
    <text evidence="1">The sequence shown here is derived from an EMBL/GenBank/DDBJ whole genome shotgun (WGS) entry which is preliminary data.</text>
</comment>
<evidence type="ECO:0000313" key="1">
    <source>
        <dbReference type="EMBL" id="CAK0877076.1"/>
    </source>
</evidence>
<evidence type="ECO:0000313" key="2">
    <source>
        <dbReference type="Proteomes" id="UP001189429"/>
    </source>
</evidence>
<protein>
    <submittedName>
        <fullName evidence="1">Uncharacterized protein</fullName>
    </submittedName>
</protein>
<proteinExistence type="predicted"/>
<dbReference type="EMBL" id="CAUYUJ010017699">
    <property type="protein sequence ID" value="CAK0877076.1"/>
    <property type="molecule type" value="Genomic_DNA"/>
</dbReference>
<reference evidence="1" key="1">
    <citation type="submission" date="2023-10" db="EMBL/GenBank/DDBJ databases">
        <authorList>
            <person name="Chen Y."/>
            <person name="Shah S."/>
            <person name="Dougan E. K."/>
            <person name="Thang M."/>
            <person name="Chan C."/>
        </authorList>
    </citation>
    <scope>NUCLEOTIDE SEQUENCE [LARGE SCALE GENOMIC DNA]</scope>
</reference>
<keyword evidence="2" id="KW-1185">Reference proteome</keyword>
<gene>
    <name evidence="1" type="ORF">PCOR1329_LOCUS61229</name>
</gene>
<dbReference type="Proteomes" id="UP001189429">
    <property type="component" value="Unassembled WGS sequence"/>
</dbReference>
<accession>A0ABN9VVE0</accession>
<organism evidence="1 2">
    <name type="scientific">Prorocentrum cordatum</name>
    <dbReference type="NCBI Taxonomy" id="2364126"/>
    <lineage>
        <taxon>Eukaryota</taxon>
        <taxon>Sar</taxon>
        <taxon>Alveolata</taxon>
        <taxon>Dinophyceae</taxon>
        <taxon>Prorocentrales</taxon>
        <taxon>Prorocentraceae</taxon>
        <taxon>Prorocentrum</taxon>
    </lineage>
</organism>
<name>A0ABN9VVE0_9DINO</name>